<accession>A0A9X5CMW5</accession>
<sequence length="67" mass="7083">MSEPPTDPRLRALIDTLRPGSCAGVRRRGHPSEAVEAGRRITAEVVVADTRSGRVTLSLKGAGTARC</sequence>
<dbReference type="RefSeq" id="WP_163090210.1">
    <property type="nucleotide sequence ID" value="NZ_JAAGNA010000796.1"/>
</dbReference>
<comment type="caution">
    <text evidence="1">The sequence shown here is derived from an EMBL/GenBank/DDBJ whole genome shotgun (WGS) entry which is preliminary data.</text>
</comment>
<dbReference type="EMBL" id="JAAGNA010000796">
    <property type="protein sequence ID" value="NEC51429.1"/>
    <property type="molecule type" value="Genomic_DNA"/>
</dbReference>
<proteinExistence type="predicted"/>
<evidence type="ECO:0000313" key="2">
    <source>
        <dbReference type="Proteomes" id="UP000471745"/>
    </source>
</evidence>
<protein>
    <submittedName>
        <fullName evidence="1">Uncharacterized protein</fullName>
    </submittedName>
</protein>
<dbReference type="AlphaFoldDB" id="A0A9X5CMW5"/>
<gene>
    <name evidence="1" type="ORF">G3I18_23135</name>
</gene>
<keyword evidence="2" id="KW-1185">Reference proteome</keyword>
<dbReference type="Proteomes" id="UP000471745">
    <property type="component" value="Unassembled WGS sequence"/>
</dbReference>
<evidence type="ECO:0000313" key="1">
    <source>
        <dbReference type="EMBL" id="NEC51429.1"/>
    </source>
</evidence>
<name>A0A9X5CMW5_9ACTN</name>
<reference evidence="1 2" key="1">
    <citation type="submission" date="2020-01" db="EMBL/GenBank/DDBJ databases">
        <title>Insect and environment-associated Actinomycetes.</title>
        <authorList>
            <person name="Currrie C."/>
            <person name="Chevrette M."/>
            <person name="Carlson C."/>
            <person name="Stubbendieck R."/>
            <person name="Wendt-Pienkowski E."/>
        </authorList>
    </citation>
    <scope>NUCLEOTIDE SEQUENCE [LARGE SCALE GENOMIC DNA]</scope>
    <source>
        <strain evidence="1 2">SID8189</strain>
    </source>
</reference>
<organism evidence="1 2">
    <name type="scientific">Actinospica acidiphila</name>
    <dbReference type="NCBI Taxonomy" id="304899"/>
    <lineage>
        <taxon>Bacteria</taxon>
        <taxon>Bacillati</taxon>
        <taxon>Actinomycetota</taxon>
        <taxon>Actinomycetes</taxon>
        <taxon>Catenulisporales</taxon>
        <taxon>Actinospicaceae</taxon>
        <taxon>Actinospica</taxon>
    </lineage>
</organism>